<evidence type="ECO:0000313" key="3">
    <source>
        <dbReference type="Proteomes" id="UP000192511"/>
    </source>
</evidence>
<reference evidence="2" key="1">
    <citation type="submission" date="2017-12" db="EMBL/GenBank/DDBJ databases">
        <title>FDA dAtabase for Regulatory Grade micrObial Sequences (FDA-ARGOS): Supporting development and validation of Infectious Disease Dx tests.</title>
        <authorList>
            <person name="Kerrigan L."/>
            <person name="Tallon L.J."/>
            <person name="Sadzewicz L."/>
            <person name="Sengamalay N."/>
            <person name="Ott S."/>
            <person name="Godinez A."/>
            <person name="Nagaraj S."/>
            <person name="Vavikolanu K."/>
            <person name="Vyas G."/>
            <person name="Nadendla S."/>
            <person name="Aluvathingal J."/>
            <person name="Sichtig H."/>
        </authorList>
    </citation>
    <scope>NUCLEOTIDE SEQUENCE [LARGE SCALE GENOMIC DNA]</scope>
    <source>
        <strain evidence="2">FDAARGOS_200</strain>
    </source>
</reference>
<name>A0AAX0WQJ5_9GAMM</name>
<evidence type="ECO:0008006" key="4">
    <source>
        <dbReference type="Google" id="ProtNLM"/>
    </source>
</evidence>
<keyword evidence="1" id="KW-0812">Transmembrane</keyword>
<comment type="caution">
    <text evidence="2">The sequence shown here is derived from an EMBL/GenBank/DDBJ whole genome shotgun (WGS) entry which is preliminary data.</text>
</comment>
<gene>
    <name evidence="2" type="ORF">A6J39_003715</name>
</gene>
<keyword evidence="3" id="KW-1185">Reference proteome</keyword>
<keyword evidence="1" id="KW-0472">Membrane</keyword>
<accession>A0AAX0WQJ5</accession>
<feature type="transmembrane region" description="Helical" evidence="1">
    <location>
        <begin position="30"/>
        <end position="48"/>
    </location>
</feature>
<keyword evidence="1" id="KW-1133">Transmembrane helix</keyword>
<protein>
    <recommendedName>
        <fullName evidence="4">SMODS-associating 2TM beta-strand rich effector domain-containing protein</fullName>
    </recommendedName>
</protein>
<evidence type="ECO:0000256" key="1">
    <source>
        <dbReference type="SAM" id="Phobius"/>
    </source>
</evidence>
<dbReference type="GeneID" id="98064768"/>
<organism evidence="2 3">
    <name type="scientific">Legionella anisa</name>
    <dbReference type="NCBI Taxonomy" id="28082"/>
    <lineage>
        <taxon>Bacteria</taxon>
        <taxon>Pseudomonadati</taxon>
        <taxon>Pseudomonadota</taxon>
        <taxon>Gammaproteobacteria</taxon>
        <taxon>Legionellales</taxon>
        <taxon>Legionellaceae</taxon>
        <taxon>Legionella</taxon>
    </lineage>
</organism>
<evidence type="ECO:0000313" key="2">
    <source>
        <dbReference type="EMBL" id="PNL60390.1"/>
    </source>
</evidence>
<feature type="transmembrane region" description="Helical" evidence="1">
    <location>
        <begin position="60"/>
        <end position="87"/>
    </location>
</feature>
<dbReference type="AlphaFoldDB" id="A0AAX0WQJ5"/>
<sequence length="215" mass="25021">MLWKQILRICRFSKYVFFEWATEPVFNRSLILALVAPAITLLFYRYFLGEDKMVEELNSLIVGAIAFVGSYLIYLLIGLICAPFIAYKKEKEKGSFFGNRFVYHNPYHIYTTIIKPEDHDQTINFVVKDAEPNSLVCFEFKYRGGLGYVSVIGSSEYVKNSTEAANLRSQKLTLRIDKKRKATLRCFTAPNSDDTLLRISMLSWEYQTQRLFLVR</sequence>
<proteinExistence type="predicted"/>
<dbReference type="EMBL" id="NBTX02000004">
    <property type="protein sequence ID" value="PNL60390.1"/>
    <property type="molecule type" value="Genomic_DNA"/>
</dbReference>
<dbReference type="Proteomes" id="UP000192511">
    <property type="component" value="Unassembled WGS sequence"/>
</dbReference>
<dbReference type="RefSeq" id="WP_019234154.1">
    <property type="nucleotide sequence ID" value="NZ_CAAAHR010000002.1"/>
</dbReference>